<gene>
    <name evidence="2" type="ORF">Tci_894035</name>
</gene>
<keyword evidence="1" id="KW-0812">Transmembrane</keyword>
<proteinExistence type="predicted"/>
<feature type="transmembrane region" description="Helical" evidence="1">
    <location>
        <begin position="65"/>
        <end position="88"/>
    </location>
</feature>
<protein>
    <submittedName>
        <fullName evidence="2">Uncharacterized protein</fullName>
    </submittedName>
</protein>
<name>A0A699UL69_TANCI</name>
<evidence type="ECO:0000256" key="1">
    <source>
        <dbReference type="SAM" id="Phobius"/>
    </source>
</evidence>
<sequence>TNTLREMKKLEYIYEEDGDVFVDYSWERELSIDNEIYPEWVLEFFSTLYFDKVVDRNNLMKEKCIWFRLCGYEHILTLLEFAVVLGLFTENKVKDHLFEVYFGRL</sequence>
<feature type="non-terminal residue" evidence="2">
    <location>
        <position position="1"/>
    </location>
</feature>
<dbReference type="EMBL" id="BKCJ011334233">
    <property type="protein sequence ID" value="GFD22066.1"/>
    <property type="molecule type" value="Genomic_DNA"/>
</dbReference>
<organism evidence="2">
    <name type="scientific">Tanacetum cinerariifolium</name>
    <name type="common">Dalmatian daisy</name>
    <name type="synonym">Chrysanthemum cinerariifolium</name>
    <dbReference type="NCBI Taxonomy" id="118510"/>
    <lineage>
        <taxon>Eukaryota</taxon>
        <taxon>Viridiplantae</taxon>
        <taxon>Streptophyta</taxon>
        <taxon>Embryophyta</taxon>
        <taxon>Tracheophyta</taxon>
        <taxon>Spermatophyta</taxon>
        <taxon>Magnoliopsida</taxon>
        <taxon>eudicotyledons</taxon>
        <taxon>Gunneridae</taxon>
        <taxon>Pentapetalae</taxon>
        <taxon>asterids</taxon>
        <taxon>campanulids</taxon>
        <taxon>Asterales</taxon>
        <taxon>Asteraceae</taxon>
        <taxon>Asteroideae</taxon>
        <taxon>Anthemideae</taxon>
        <taxon>Anthemidinae</taxon>
        <taxon>Tanacetum</taxon>
    </lineage>
</organism>
<dbReference type="AlphaFoldDB" id="A0A699UL69"/>
<keyword evidence="1" id="KW-0472">Membrane</keyword>
<accession>A0A699UL69</accession>
<reference evidence="2" key="1">
    <citation type="journal article" date="2019" name="Sci. Rep.">
        <title>Draft genome of Tanacetum cinerariifolium, the natural source of mosquito coil.</title>
        <authorList>
            <person name="Yamashiro T."/>
            <person name="Shiraishi A."/>
            <person name="Satake H."/>
            <person name="Nakayama K."/>
        </authorList>
    </citation>
    <scope>NUCLEOTIDE SEQUENCE</scope>
</reference>
<evidence type="ECO:0000313" key="2">
    <source>
        <dbReference type="EMBL" id="GFD22066.1"/>
    </source>
</evidence>
<comment type="caution">
    <text evidence="2">The sequence shown here is derived from an EMBL/GenBank/DDBJ whole genome shotgun (WGS) entry which is preliminary data.</text>
</comment>
<keyword evidence="1" id="KW-1133">Transmembrane helix</keyword>